<evidence type="ECO:0000256" key="3">
    <source>
        <dbReference type="ARBA" id="ARBA00023078"/>
    </source>
</evidence>
<dbReference type="InterPro" id="IPR051685">
    <property type="entry name" value="Ycf3/AcsC/BcsC/TPR_MFPF"/>
</dbReference>
<dbReference type="Pfam" id="PF13176">
    <property type="entry name" value="TPR_7"/>
    <property type="match status" value="1"/>
</dbReference>
<dbReference type="AlphaFoldDB" id="A0A5K7Z8L3"/>
<dbReference type="Gene3D" id="1.25.40.10">
    <property type="entry name" value="Tetratricopeptide repeat domain"/>
    <property type="match status" value="1"/>
</dbReference>
<dbReference type="Proteomes" id="UP000427769">
    <property type="component" value="Chromosome"/>
</dbReference>
<dbReference type="Pfam" id="PF00515">
    <property type="entry name" value="TPR_1"/>
    <property type="match status" value="1"/>
</dbReference>
<evidence type="ECO:0000313" key="5">
    <source>
        <dbReference type="EMBL" id="BBO77398.1"/>
    </source>
</evidence>
<dbReference type="PANTHER" id="PTHR44943">
    <property type="entry name" value="CELLULOSE SYNTHASE OPERON PROTEIN C"/>
    <property type="match status" value="1"/>
</dbReference>
<gene>
    <name evidence="5" type="ORF">DSCW_48150</name>
</gene>
<dbReference type="PANTHER" id="PTHR44943:SF9">
    <property type="entry name" value="TPR-REPEAT-CONTAINING PROTEIN"/>
    <property type="match status" value="1"/>
</dbReference>
<evidence type="ECO:0000256" key="4">
    <source>
        <dbReference type="PROSITE-ProRule" id="PRU00339"/>
    </source>
</evidence>
<keyword evidence="2 4" id="KW-0802">TPR repeat</keyword>
<evidence type="ECO:0000313" key="6">
    <source>
        <dbReference type="Proteomes" id="UP000427769"/>
    </source>
</evidence>
<accession>A0A5K7Z8L3</accession>
<dbReference type="PROSITE" id="PS50005">
    <property type="entry name" value="TPR"/>
    <property type="match status" value="2"/>
</dbReference>
<protein>
    <submittedName>
        <fullName evidence="5">Uncharacterized protein</fullName>
    </submittedName>
</protein>
<dbReference type="PROSITE" id="PS50293">
    <property type="entry name" value="TPR_REGION"/>
    <property type="match status" value="1"/>
</dbReference>
<dbReference type="SUPFAM" id="SSF48452">
    <property type="entry name" value="TPR-like"/>
    <property type="match status" value="1"/>
</dbReference>
<feature type="repeat" description="TPR" evidence="4">
    <location>
        <begin position="86"/>
        <end position="119"/>
    </location>
</feature>
<sequence>MFVLGFFTGICVAVYQTGNFSTTISKPANTDNDNRQRAETLNQKVGDNPGNTSAWIQLGHTYFDMNEYDQAIAAYEKALEQNPNNADVLTDLGIMYRRSGQPREAIKKFDMAIAINSNHETARFNKGIVLMHDLGDREGAIQAWVELLEINPVAMAGNNQSVDQMIKHYKDGHDR</sequence>
<proteinExistence type="predicted"/>
<keyword evidence="6" id="KW-1185">Reference proteome</keyword>
<dbReference type="InterPro" id="IPR019734">
    <property type="entry name" value="TPR_rpt"/>
</dbReference>
<keyword evidence="1" id="KW-0677">Repeat</keyword>
<organism evidence="5 6">
    <name type="scientific">Desulfosarcina widdelii</name>
    <dbReference type="NCBI Taxonomy" id="947919"/>
    <lineage>
        <taxon>Bacteria</taxon>
        <taxon>Pseudomonadati</taxon>
        <taxon>Thermodesulfobacteriota</taxon>
        <taxon>Desulfobacteria</taxon>
        <taxon>Desulfobacterales</taxon>
        <taxon>Desulfosarcinaceae</taxon>
        <taxon>Desulfosarcina</taxon>
    </lineage>
</organism>
<evidence type="ECO:0000256" key="1">
    <source>
        <dbReference type="ARBA" id="ARBA00022737"/>
    </source>
</evidence>
<name>A0A5K7Z8L3_9BACT</name>
<feature type="repeat" description="TPR" evidence="4">
    <location>
        <begin position="52"/>
        <end position="85"/>
    </location>
</feature>
<dbReference type="SMART" id="SM00028">
    <property type="entry name" value="TPR"/>
    <property type="match status" value="3"/>
</dbReference>
<dbReference type="InterPro" id="IPR011990">
    <property type="entry name" value="TPR-like_helical_dom_sf"/>
</dbReference>
<dbReference type="KEGG" id="dwd:DSCW_48150"/>
<reference evidence="5 6" key="1">
    <citation type="submission" date="2019-11" db="EMBL/GenBank/DDBJ databases">
        <title>Comparative genomics of hydrocarbon-degrading Desulfosarcina strains.</title>
        <authorList>
            <person name="Watanabe M."/>
            <person name="Kojima H."/>
            <person name="Fukui M."/>
        </authorList>
    </citation>
    <scope>NUCLEOTIDE SEQUENCE [LARGE SCALE GENOMIC DNA]</scope>
    <source>
        <strain evidence="5 6">PP31</strain>
    </source>
</reference>
<evidence type="ECO:0000256" key="2">
    <source>
        <dbReference type="ARBA" id="ARBA00022803"/>
    </source>
</evidence>
<keyword evidence="3" id="KW-0793">Thylakoid</keyword>
<dbReference type="EMBL" id="AP021875">
    <property type="protein sequence ID" value="BBO77398.1"/>
    <property type="molecule type" value="Genomic_DNA"/>
</dbReference>